<dbReference type="EMBL" id="JYFE01000041">
    <property type="protein sequence ID" value="KIT15893.1"/>
    <property type="molecule type" value="Genomic_DNA"/>
</dbReference>
<protein>
    <submittedName>
        <fullName evidence="3">Bacterial SH3 domain protein</fullName>
    </submittedName>
</protein>
<dbReference type="AlphaFoldDB" id="A0A0D1D7F4"/>
<dbReference type="Gene3D" id="2.30.30.40">
    <property type="entry name" value="SH3 Domains"/>
    <property type="match status" value="1"/>
</dbReference>
<organism evidence="3 4">
    <name type="scientific">Jannaschia aquimarina</name>
    <dbReference type="NCBI Taxonomy" id="935700"/>
    <lineage>
        <taxon>Bacteria</taxon>
        <taxon>Pseudomonadati</taxon>
        <taxon>Pseudomonadota</taxon>
        <taxon>Alphaproteobacteria</taxon>
        <taxon>Rhodobacterales</taxon>
        <taxon>Roseobacteraceae</taxon>
        <taxon>Jannaschia</taxon>
    </lineage>
</organism>
<keyword evidence="4" id="KW-1185">Reference proteome</keyword>
<dbReference type="STRING" id="935700.jaqu_21600"/>
<reference evidence="3 4" key="1">
    <citation type="submission" date="2015-02" db="EMBL/GenBank/DDBJ databases">
        <title>Genome Sequence of Jannaschia aquimarina DSM28248, a member of the Roseobacter clade.</title>
        <authorList>
            <person name="Voget S."/>
            <person name="Daniel R."/>
        </authorList>
    </citation>
    <scope>NUCLEOTIDE SEQUENCE [LARGE SCALE GENOMIC DNA]</scope>
    <source>
        <strain evidence="3 4">GSW-M26</strain>
    </source>
</reference>
<name>A0A0D1D7F4_9RHOB</name>
<sequence length="109" mass="11646">MRLISLFVVFAAIPTGLSAQSLAVPIVPYCDQATTEAACTGAGTVMGLDPNGDGFLAVRTGPGTDYPMIDQLVNGDRVTIINGQDRWLGVEYRGRQGWVHGNWVGNRIP</sequence>
<comment type="caution">
    <text evidence="3">The sequence shown here is derived from an EMBL/GenBank/DDBJ whole genome shotgun (WGS) entry which is preliminary data.</text>
</comment>
<evidence type="ECO:0000313" key="3">
    <source>
        <dbReference type="EMBL" id="KIT15893.1"/>
    </source>
</evidence>
<dbReference type="InterPro" id="IPR003646">
    <property type="entry name" value="SH3-like_bac-type"/>
</dbReference>
<keyword evidence="1" id="KW-0732">Signal</keyword>
<dbReference type="Proteomes" id="UP000032232">
    <property type="component" value="Unassembled WGS sequence"/>
</dbReference>
<proteinExistence type="predicted"/>
<feature type="chain" id="PRO_5002229359" evidence="1">
    <location>
        <begin position="24"/>
        <end position="109"/>
    </location>
</feature>
<dbReference type="OrthoDB" id="9816009at2"/>
<feature type="signal peptide" evidence="1">
    <location>
        <begin position="1"/>
        <end position="23"/>
    </location>
</feature>
<feature type="domain" description="SH3b" evidence="2">
    <location>
        <begin position="40"/>
        <end position="108"/>
    </location>
</feature>
<dbReference type="PROSITE" id="PS51781">
    <property type="entry name" value="SH3B"/>
    <property type="match status" value="1"/>
</dbReference>
<dbReference type="PATRIC" id="fig|935700.4.peg.2226"/>
<gene>
    <name evidence="3" type="ORF">jaqu_21600</name>
</gene>
<evidence type="ECO:0000313" key="4">
    <source>
        <dbReference type="Proteomes" id="UP000032232"/>
    </source>
</evidence>
<evidence type="ECO:0000259" key="2">
    <source>
        <dbReference type="PROSITE" id="PS51781"/>
    </source>
</evidence>
<dbReference type="SMART" id="SM00287">
    <property type="entry name" value="SH3b"/>
    <property type="match status" value="1"/>
</dbReference>
<evidence type="ECO:0000256" key="1">
    <source>
        <dbReference type="SAM" id="SignalP"/>
    </source>
</evidence>
<accession>A0A0D1D7F4</accession>
<dbReference type="Pfam" id="PF08239">
    <property type="entry name" value="SH3_3"/>
    <property type="match status" value="1"/>
</dbReference>